<keyword evidence="4" id="KW-0677">Repeat</keyword>
<dbReference type="Proteomes" id="UP000186176">
    <property type="component" value="Unassembled WGS sequence"/>
</dbReference>
<evidence type="ECO:0000256" key="1">
    <source>
        <dbReference type="ARBA" id="ARBA00004123"/>
    </source>
</evidence>
<feature type="domain" description="TFIID subunit TAF5 NTD2" evidence="7">
    <location>
        <begin position="127"/>
        <end position="252"/>
    </location>
</feature>
<keyword evidence="9" id="KW-1185">Reference proteome</keyword>
<evidence type="ECO:0000256" key="6">
    <source>
        <dbReference type="PROSITE-ProRule" id="PRU00221"/>
    </source>
</evidence>
<proteinExistence type="inferred from homology"/>
<feature type="repeat" description="WD" evidence="6">
    <location>
        <begin position="562"/>
        <end position="603"/>
    </location>
</feature>
<dbReference type="SMART" id="SM00320">
    <property type="entry name" value="WD40"/>
    <property type="match status" value="6"/>
</dbReference>
<dbReference type="GO" id="GO:0006367">
    <property type="term" value="P:transcription initiation at RNA polymerase II promoter"/>
    <property type="evidence" value="ECO:0007669"/>
    <property type="project" value="TreeGrafter"/>
</dbReference>
<gene>
    <name evidence="8" type="ORF">cubi_00256</name>
</gene>
<evidence type="ECO:0000313" key="9">
    <source>
        <dbReference type="Proteomes" id="UP000186176"/>
    </source>
</evidence>
<keyword evidence="8" id="KW-0396">Initiation factor</keyword>
<dbReference type="GO" id="GO:0003743">
    <property type="term" value="F:translation initiation factor activity"/>
    <property type="evidence" value="ECO:0007669"/>
    <property type="project" value="UniProtKB-KW"/>
</dbReference>
<sequence length="755" mass="86197">MSNQQYSLNNAFQNYQRQISSQNQNTSEQISSQSSTYTNQMANSNINLMKTFVPQTQSSVENNDSNISQVIKYLRKNGYFETVDTLLFEMAENDRKSKRGSLESEMTDSEVENLINFTKKIDKIGTQVISEKYSKFRNWVLNSLSSVREELISVCFVVFMNICSILYKNSSDEQYNDFLNKFADDFSFSKYREIIKSLKNSNNLGQLRNSELLKPFFGSRFHIILNPLSISSLNNFLISCCDTLISGIMQEKLTIHVLDNNSHNGNVASTSGADDLDCLKEIRNFQIGELYSENSLLIEFNSKNNQKVNACNDISVITKDTPKVLETDMSGKGYSQDNSIINWGLPPENYSGIISKENEVKKSKFNRFDNEITEEIKNTIEIDFNPINDLNNSFTFRYKKHLYEEISNRKFVDSTHLPSIICSSLECPNKNEIIDMNISHNHEFGAFCTDDGCIQIFDIENQKSKIEPVWIHRNRVQCIRFHPWSQEFLLSGGIDSIIKLSIITKDQEEPTLNQLVTFTGHSTNSCIWDLGWDEYGISFISGSSDRTARLWCTSRTYPIRIFTGHLGDVRSVSIHPNSSMTVTGGSDNQIIIWDVRTGKKEGVIHNQKVMSGIINQVKFSHNGYLLASSSIRNQISHFYSQSQLTLPIWDIRKLCNSNRATKFYQLCKFPNEVLDCKEQIFVKSLDFSFGSRIIASSTNNGIVSIWDTNVETSFNQVDNSNSEINSLQIYKLKNSSTKNLKFLSRNLLSVSSVNL</sequence>
<dbReference type="Gene3D" id="2.130.10.10">
    <property type="entry name" value="YVTN repeat-like/Quinoprotein amine dehydrogenase"/>
    <property type="match status" value="2"/>
</dbReference>
<dbReference type="InterPro" id="IPR037264">
    <property type="entry name" value="TFIID_NTD2_sf"/>
</dbReference>
<evidence type="ECO:0000256" key="3">
    <source>
        <dbReference type="ARBA" id="ARBA00022574"/>
    </source>
</evidence>
<comment type="subcellular location">
    <subcellularLocation>
        <location evidence="1">Nucleus</location>
    </subcellularLocation>
</comment>
<dbReference type="Pfam" id="PF00400">
    <property type="entry name" value="WD40"/>
    <property type="match status" value="3"/>
</dbReference>
<dbReference type="VEuPathDB" id="CryptoDB:cubi_00256"/>
<dbReference type="Gene3D" id="1.25.40.500">
    <property type="entry name" value="TFIID subunit TAF5, NTD2 domain"/>
    <property type="match status" value="1"/>
</dbReference>
<dbReference type="RefSeq" id="XP_028875849.1">
    <property type="nucleotide sequence ID" value="XM_029017270.1"/>
</dbReference>
<dbReference type="SUPFAM" id="SSF50978">
    <property type="entry name" value="WD40 repeat-like"/>
    <property type="match status" value="1"/>
</dbReference>
<evidence type="ECO:0000259" key="7">
    <source>
        <dbReference type="Pfam" id="PF04494"/>
    </source>
</evidence>
<dbReference type="PROSITE" id="PS50896">
    <property type="entry name" value="LISH"/>
    <property type="match status" value="1"/>
</dbReference>
<dbReference type="InterPro" id="IPR001680">
    <property type="entry name" value="WD40_rpt"/>
</dbReference>
<dbReference type="PROSITE" id="PS00678">
    <property type="entry name" value="WD_REPEATS_1"/>
    <property type="match status" value="1"/>
</dbReference>
<accession>A0A1J4MKZ6</accession>
<evidence type="ECO:0000256" key="2">
    <source>
        <dbReference type="ARBA" id="ARBA00009435"/>
    </source>
</evidence>
<dbReference type="SUPFAM" id="SSF160897">
    <property type="entry name" value="Taf5 N-terminal domain-like"/>
    <property type="match status" value="1"/>
</dbReference>
<dbReference type="EMBL" id="LRBP01000009">
    <property type="protein sequence ID" value="OII74703.1"/>
    <property type="molecule type" value="Genomic_DNA"/>
</dbReference>
<dbReference type="GeneID" id="39977049"/>
<name>A0A1J4MKZ6_9CRYT</name>
<dbReference type="InterPro" id="IPR007582">
    <property type="entry name" value="TFIID_NTD2"/>
</dbReference>
<comment type="caution">
    <text evidence="8">The sequence shown here is derived from an EMBL/GenBank/DDBJ whole genome shotgun (WGS) entry which is preliminary data.</text>
</comment>
<dbReference type="InterPro" id="IPR015943">
    <property type="entry name" value="WD40/YVTN_repeat-like_dom_sf"/>
</dbReference>
<dbReference type="InterPro" id="IPR019775">
    <property type="entry name" value="WD40_repeat_CS"/>
</dbReference>
<keyword evidence="8" id="KW-0648">Protein biosynthesis</keyword>
<protein>
    <submittedName>
        <fullName evidence="8">Transcription initiation factor TFIID subunit</fullName>
    </submittedName>
</protein>
<dbReference type="PANTHER" id="PTHR19879">
    <property type="entry name" value="TRANSCRIPTION INITIATION FACTOR TFIID"/>
    <property type="match status" value="1"/>
</dbReference>
<dbReference type="AlphaFoldDB" id="A0A1J4MKZ6"/>
<evidence type="ECO:0000313" key="8">
    <source>
        <dbReference type="EMBL" id="OII74703.1"/>
    </source>
</evidence>
<dbReference type="CDD" id="cd08044">
    <property type="entry name" value="TAF5_NTD2"/>
    <property type="match status" value="1"/>
</dbReference>
<evidence type="ECO:0000256" key="5">
    <source>
        <dbReference type="ARBA" id="ARBA00023242"/>
    </source>
</evidence>
<dbReference type="InterPro" id="IPR006594">
    <property type="entry name" value="LisH"/>
</dbReference>
<evidence type="ECO:0000256" key="4">
    <source>
        <dbReference type="ARBA" id="ARBA00022737"/>
    </source>
</evidence>
<keyword evidence="5" id="KW-0539">Nucleus</keyword>
<dbReference type="GO" id="GO:0005669">
    <property type="term" value="C:transcription factor TFIID complex"/>
    <property type="evidence" value="ECO:0007669"/>
    <property type="project" value="TreeGrafter"/>
</dbReference>
<dbReference type="InterPro" id="IPR036322">
    <property type="entry name" value="WD40_repeat_dom_sf"/>
</dbReference>
<reference evidence="8 9" key="1">
    <citation type="submission" date="2016-10" db="EMBL/GenBank/DDBJ databases">
        <title>Reductive evolution of mitochondrial metabolism and differential evolution of invasion-related proteins in Cryptosporidium.</title>
        <authorList>
            <person name="Liu S."/>
            <person name="Roellig D.M."/>
            <person name="Guo Y."/>
            <person name="Li N."/>
            <person name="Frace M.A."/>
            <person name="Tang K."/>
            <person name="Zhang L."/>
            <person name="Feng Y."/>
            <person name="Xiao L."/>
        </authorList>
    </citation>
    <scope>NUCLEOTIDE SEQUENCE [LARGE SCALE GENOMIC DNA]</scope>
    <source>
        <strain evidence="8">39726</strain>
    </source>
</reference>
<keyword evidence="3 6" id="KW-0853">WD repeat</keyword>
<dbReference type="OrthoDB" id="10266330at2759"/>
<dbReference type="Pfam" id="PF04494">
    <property type="entry name" value="TFIID_NTD2"/>
    <property type="match status" value="1"/>
</dbReference>
<comment type="similarity">
    <text evidence="2">Belongs to the WD repeat TAF5 family.</text>
</comment>
<organism evidence="8 9">
    <name type="scientific">Cryptosporidium ubiquitum</name>
    <dbReference type="NCBI Taxonomy" id="857276"/>
    <lineage>
        <taxon>Eukaryota</taxon>
        <taxon>Sar</taxon>
        <taxon>Alveolata</taxon>
        <taxon>Apicomplexa</taxon>
        <taxon>Conoidasida</taxon>
        <taxon>Coccidia</taxon>
        <taxon>Eucoccidiorida</taxon>
        <taxon>Eimeriorina</taxon>
        <taxon>Cryptosporidiidae</taxon>
        <taxon>Cryptosporidium</taxon>
    </lineage>
</organism>
<dbReference type="PROSITE" id="PS50294">
    <property type="entry name" value="WD_REPEATS_REGION"/>
    <property type="match status" value="1"/>
</dbReference>
<dbReference type="GO" id="GO:0016251">
    <property type="term" value="F:RNA polymerase II general transcription initiation factor activity"/>
    <property type="evidence" value="ECO:0007669"/>
    <property type="project" value="TreeGrafter"/>
</dbReference>
<dbReference type="PANTHER" id="PTHR19879:SF1">
    <property type="entry name" value="CANNONBALL-RELATED"/>
    <property type="match status" value="1"/>
</dbReference>
<dbReference type="PROSITE" id="PS50082">
    <property type="entry name" value="WD_REPEATS_2"/>
    <property type="match status" value="1"/>
</dbReference>